<keyword evidence="2" id="KW-0805">Transcription regulation</keyword>
<proteinExistence type="predicted"/>
<keyword evidence="8" id="KW-1133">Transmembrane helix</keyword>
<evidence type="ECO:0000256" key="5">
    <source>
        <dbReference type="ARBA" id="ARBA00023163"/>
    </source>
</evidence>
<dbReference type="Proteomes" id="UP000018936">
    <property type="component" value="Unassembled WGS sequence"/>
</dbReference>
<dbReference type="Pfam" id="PF01388">
    <property type="entry name" value="ARID"/>
    <property type="match status" value="1"/>
</dbReference>
<keyword evidence="6" id="KW-0539">Nucleus</keyword>
<dbReference type="FunFam" id="1.10.150.60:FF:000004">
    <property type="entry name" value="AT-rich interactive domain-containing protein 5B"/>
    <property type="match status" value="1"/>
</dbReference>
<evidence type="ECO:0000256" key="4">
    <source>
        <dbReference type="ARBA" id="ARBA00023159"/>
    </source>
</evidence>
<protein>
    <submittedName>
        <fullName evidence="10">AT-rich interactive domain-containing protein 5B</fullName>
    </submittedName>
</protein>
<reference evidence="10 11" key="1">
    <citation type="journal article" date="2013" name="Proc. Natl. Acad. Sci. U.S.A.">
        <title>The king cobra genome reveals dynamic gene evolution and adaptation in the snake venom system.</title>
        <authorList>
            <person name="Vonk F.J."/>
            <person name="Casewell N.R."/>
            <person name="Henkel C.V."/>
            <person name="Heimberg A.M."/>
            <person name="Jansen H.J."/>
            <person name="McCleary R.J."/>
            <person name="Kerkkamp H.M."/>
            <person name="Vos R.A."/>
            <person name="Guerreiro I."/>
            <person name="Calvete J.J."/>
            <person name="Wuster W."/>
            <person name="Woods A.E."/>
            <person name="Logan J.M."/>
            <person name="Harrison R.A."/>
            <person name="Castoe T.A."/>
            <person name="de Koning A.P."/>
            <person name="Pollock D.D."/>
            <person name="Yandell M."/>
            <person name="Calderon D."/>
            <person name="Renjifo C."/>
            <person name="Currier R.B."/>
            <person name="Salgado D."/>
            <person name="Pla D."/>
            <person name="Sanz L."/>
            <person name="Hyder A.S."/>
            <person name="Ribeiro J.M."/>
            <person name="Arntzen J.W."/>
            <person name="van den Thillart G.E."/>
            <person name="Boetzer M."/>
            <person name="Pirovano W."/>
            <person name="Dirks R.P."/>
            <person name="Spaink H.P."/>
            <person name="Duboule D."/>
            <person name="McGlinn E."/>
            <person name="Kini R.M."/>
            <person name="Richardson M.K."/>
        </authorList>
    </citation>
    <scope>NUCLEOTIDE SEQUENCE</scope>
    <source>
        <tissue evidence="10">Blood</tissue>
    </source>
</reference>
<dbReference type="PANTHER" id="PTHR13964">
    <property type="entry name" value="RBP-RELATED"/>
    <property type="match status" value="1"/>
</dbReference>
<organism evidence="10 11">
    <name type="scientific">Ophiophagus hannah</name>
    <name type="common">King cobra</name>
    <name type="synonym">Naja hannah</name>
    <dbReference type="NCBI Taxonomy" id="8665"/>
    <lineage>
        <taxon>Eukaryota</taxon>
        <taxon>Metazoa</taxon>
        <taxon>Chordata</taxon>
        <taxon>Craniata</taxon>
        <taxon>Vertebrata</taxon>
        <taxon>Euteleostomi</taxon>
        <taxon>Lepidosauria</taxon>
        <taxon>Squamata</taxon>
        <taxon>Bifurcata</taxon>
        <taxon>Unidentata</taxon>
        <taxon>Episquamata</taxon>
        <taxon>Toxicofera</taxon>
        <taxon>Serpentes</taxon>
        <taxon>Colubroidea</taxon>
        <taxon>Elapidae</taxon>
        <taxon>Elapinae</taxon>
        <taxon>Ophiophagus</taxon>
    </lineage>
</organism>
<sequence length="227" mass="25838">MKDLAQYQVHPFISSKQEKFRSHVLRMQQKMSFLIIPLNFLFLKAGGLIANTILIGTFFYSTFGGKKRVIVAPLKQGSRALEPPGTGNTTEKVKCESRSPLSKTKNNNSNCKKGSNEDKSKISVGEECRADEQAFLVALYKYMKERKTPIERIPYLGFKQINLWTMFQAAQKLGGYETITARRQWKHIYDELGGNPGSTSAATCTRRHYESRKTKGWLLVSFISSFY</sequence>
<dbReference type="SMART" id="SM00501">
    <property type="entry name" value="BRIGHT"/>
    <property type="match status" value="1"/>
</dbReference>
<evidence type="ECO:0000259" key="9">
    <source>
        <dbReference type="PROSITE" id="PS51011"/>
    </source>
</evidence>
<feature type="compositionally biased region" description="Low complexity" evidence="7">
    <location>
        <begin position="102"/>
        <end position="113"/>
    </location>
</feature>
<evidence type="ECO:0000256" key="7">
    <source>
        <dbReference type="SAM" id="MobiDB-lite"/>
    </source>
</evidence>
<evidence type="ECO:0000313" key="10">
    <source>
        <dbReference type="EMBL" id="ETE68692.1"/>
    </source>
</evidence>
<keyword evidence="4" id="KW-0010">Activator</keyword>
<comment type="subcellular location">
    <subcellularLocation>
        <location evidence="1">Nucleus</location>
    </subcellularLocation>
</comment>
<dbReference type="GO" id="GO:0006357">
    <property type="term" value="P:regulation of transcription by RNA polymerase II"/>
    <property type="evidence" value="ECO:0007669"/>
    <property type="project" value="TreeGrafter"/>
</dbReference>
<feature type="region of interest" description="Disordered" evidence="7">
    <location>
        <begin position="80"/>
        <end position="118"/>
    </location>
</feature>
<evidence type="ECO:0000256" key="6">
    <source>
        <dbReference type="ARBA" id="ARBA00023242"/>
    </source>
</evidence>
<feature type="domain" description="ARID" evidence="9">
    <location>
        <begin position="129"/>
        <end position="221"/>
    </location>
</feature>
<feature type="non-terminal residue" evidence="10">
    <location>
        <position position="1"/>
    </location>
</feature>
<keyword evidence="8" id="KW-0472">Membrane</keyword>
<dbReference type="InterPro" id="IPR001606">
    <property type="entry name" value="ARID_dom"/>
</dbReference>
<dbReference type="GO" id="GO:0005634">
    <property type="term" value="C:nucleus"/>
    <property type="evidence" value="ECO:0007669"/>
    <property type="project" value="UniProtKB-SubCell"/>
</dbReference>
<gene>
    <name evidence="10" type="primary">ARID5B</name>
    <name evidence="10" type="ORF">L345_05511</name>
</gene>
<evidence type="ECO:0000256" key="2">
    <source>
        <dbReference type="ARBA" id="ARBA00023015"/>
    </source>
</evidence>
<dbReference type="GO" id="GO:0000976">
    <property type="term" value="F:transcription cis-regulatory region binding"/>
    <property type="evidence" value="ECO:0007669"/>
    <property type="project" value="TreeGrafter"/>
</dbReference>
<evidence type="ECO:0000256" key="1">
    <source>
        <dbReference type="ARBA" id="ARBA00004123"/>
    </source>
</evidence>
<dbReference type="EMBL" id="AZIM01000959">
    <property type="protein sequence ID" value="ETE68692.1"/>
    <property type="molecule type" value="Genomic_DNA"/>
</dbReference>
<dbReference type="OrthoDB" id="1938591at2759"/>
<dbReference type="PANTHER" id="PTHR13964:SF37">
    <property type="entry name" value="AT-RICH INTERACTIVE DOMAIN-CONTAINING PROTEIN 5B"/>
    <property type="match status" value="1"/>
</dbReference>
<keyword evidence="11" id="KW-1185">Reference proteome</keyword>
<comment type="caution">
    <text evidence="10">The sequence shown here is derived from an EMBL/GenBank/DDBJ whole genome shotgun (WGS) entry which is preliminary data.</text>
</comment>
<feature type="transmembrane region" description="Helical" evidence="8">
    <location>
        <begin position="34"/>
        <end position="60"/>
    </location>
</feature>
<keyword evidence="8" id="KW-0812">Transmembrane</keyword>
<keyword evidence="3" id="KW-0238">DNA-binding</keyword>
<dbReference type="CDD" id="cd16869">
    <property type="entry name" value="ARID_ARID5"/>
    <property type="match status" value="1"/>
</dbReference>
<dbReference type="InterPro" id="IPR051232">
    <property type="entry name" value="ARID/SWI1_ChromRemod"/>
</dbReference>
<dbReference type="AlphaFoldDB" id="V8P488"/>
<dbReference type="SUPFAM" id="SSF46774">
    <property type="entry name" value="ARID-like"/>
    <property type="match status" value="1"/>
</dbReference>
<evidence type="ECO:0000256" key="3">
    <source>
        <dbReference type="ARBA" id="ARBA00023125"/>
    </source>
</evidence>
<evidence type="ECO:0000313" key="11">
    <source>
        <dbReference type="Proteomes" id="UP000018936"/>
    </source>
</evidence>
<dbReference type="PROSITE" id="PS51011">
    <property type="entry name" value="ARID"/>
    <property type="match status" value="1"/>
</dbReference>
<keyword evidence="5" id="KW-0804">Transcription</keyword>
<dbReference type="InterPro" id="IPR036431">
    <property type="entry name" value="ARID_dom_sf"/>
</dbReference>
<evidence type="ECO:0000256" key="8">
    <source>
        <dbReference type="SAM" id="Phobius"/>
    </source>
</evidence>
<accession>V8P488</accession>
<dbReference type="SMART" id="SM01014">
    <property type="entry name" value="ARID"/>
    <property type="match status" value="1"/>
</dbReference>
<name>V8P488_OPHHA</name>
<dbReference type="Gene3D" id="1.10.150.60">
    <property type="entry name" value="ARID DNA-binding domain"/>
    <property type="match status" value="1"/>
</dbReference>